<feature type="region of interest" description="Disordered" evidence="1">
    <location>
        <begin position="1"/>
        <end position="27"/>
    </location>
</feature>
<name>A0A4C1XAP5_EUMVA</name>
<dbReference type="Proteomes" id="UP000299102">
    <property type="component" value="Unassembled WGS sequence"/>
</dbReference>
<gene>
    <name evidence="2" type="ORF">EVAR_41850_1</name>
</gene>
<evidence type="ECO:0000256" key="1">
    <source>
        <dbReference type="SAM" id="MobiDB-lite"/>
    </source>
</evidence>
<evidence type="ECO:0000313" key="2">
    <source>
        <dbReference type="EMBL" id="GBP60160.1"/>
    </source>
</evidence>
<sequence>MAKTKPLSFGQVPPSVHRDGHRSQQHLSERNIIRASVRGARAPSDEEYVEGVRGALAARLDTLLDALAAEHEPRAGYHGIPASLVPGCASAFINYFGGIVSFYSKKPCIFRLFEELNEQLSFCQKAAQCTASRELTLNELKTYVCGDSSVPLALIGGAGCGKATLVARALSLAHLWLQDLAIIVRGGEGGEKPIMGRLCARAHMCVRLSQTKNLLNNVNLQWREQNAITPSFKTRPYGMEMPSARDCPMGALRVVPRHRRSREAYSSDCMLRGTPGGAGSAPD</sequence>
<feature type="compositionally biased region" description="Basic and acidic residues" evidence="1">
    <location>
        <begin position="16"/>
        <end position="27"/>
    </location>
</feature>
<comment type="caution">
    <text evidence="2">The sequence shown here is derived from an EMBL/GenBank/DDBJ whole genome shotgun (WGS) entry which is preliminary data.</text>
</comment>
<proteinExistence type="predicted"/>
<dbReference type="EMBL" id="BGZK01000780">
    <property type="protein sequence ID" value="GBP60160.1"/>
    <property type="molecule type" value="Genomic_DNA"/>
</dbReference>
<dbReference type="PANTHER" id="PTHR19871">
    <property type="entry name" value="BETA TRANSDUCIN-RELATED PROTEIN"/>
    <property type="match status" value="1"/>
</dbReference>
<dbReference type="InterPro" id="IPR052752">
    <property type="entry name" value="NACHT-WD_repeat"/>
</dbReference>
<dbReference type="OrthoDB" id="6134417at2759"/>
<organism evidence="2 3">
    <name type="scientific">Eumeta variegata</name>
    <name type="common">Bagworm moth</name>
    <name type="synonym">Eumeta japonica</name>
    <dbReference type="NCBI Taxonomy" id="151549"/>
    <lineage>
        <taxon>Eukaryota</taxon>
        <taxon>Metazoa</taxon>
        <taxon>Ecdysozoa</taxon>
        <taxon>Arthropoda</taxon>
        <taxon>Hexapoda</taxon>
        <taxon>Insecta</taxon>
        <taxon>Pterygota</taxon>
        <taxon>Neoptera</taxon>
        <taxon>Endopterygota</taxon>
        <taxon>Lepidoptera</taxon>
        <taxon>Glossata</taxon>
        <taxon>Ditrysia</taxon>
        <taxon>Tineoidea</taxon>
        <taxon>Psychidae</taxon>
        <taxon>Oiketicinae</taxon>
        <taxon>Eumeta</taxon>
    </lineage>
</organism>
<evidence type="ECO:0000313" key="3">
    <source>
        <dbReference type="Proteomes" id="UP000299102"/>
    </source>
</evidence>
<dbReference type="PANTHER" id="PTHR19871:SF37">
    <property type="entry name" value="GH25853P"/>
    <property type="match status" value="1"/>
</dbReference>
<dbReference type="AlphaFoldDB" id="A0A4C1XAP5"/>
<keyword evidence="3" id="KW-1185">Reference proteome</keyword>
<reference evidence="2 3" key="1">
    <citation type="journal article" date="2019" name="Commun. Biol.">
        <title>The bagworm genome reveals a unique fibroin gene that provides high tensile strength.</title>
        <authorList>
            <person name="Kono N."/>
            <person name="Nakamura H."/>
            <person name="Ohtoshi R."/>
            <person name="Tomita M."/>
            <person name="Numata K."/>
            <person name="Arakawa K."/>
        </authorList>
    </citation>
    <scope>NUCLEOTIDE SEQUENCE [LARGE SCALE GENOMIC DNA]</scope>
</reference>
<accession>A0A4C1XAP5</accession>
<protein>
    <submittedName>
        <fullName evidence="2">Uncharacterized protein</fullName>
    </submittedName>
</protein>